<dbReference type="FunFam" id="3.80.10.10:FF:000101">
    <property type="entry name" value="LRR receptor-like serine/threonine-protein kinase ERECTA"/>
    <property type="match status" value="1"/>
</dbReference>
<comment type="subcellular location">
    <subcellularLocation>
        <location evidence="3">Cell membrane</location>
        <topology evidence="3">Single-pass membrane protein</topology>
    </subcellularLocation>
    <subcellularLocation>
        <location evidence="4">Endoplasmic reticulum membrane</location>
        <topology evidence="4">Single-pass membrane protein</topology>
    </subcellularLocation>
    <subcellularLocation>
        <location evidence="5">Membrane</location>
        <topology evidence="5">Single-pass type I membrane protein</topology>
    </subcellularLocation>
</comment>
<dbReference type="EnsemblPlants" id="ONIVA06G23310.1">
    <property type="protein sequence ID" value="ONIVA06G23310.1"/>
    <property type="gene ID" value="ONIVA06G23310"/>
</dbReference>
<keyword evidence="14 31" id="KW-0732">Signal</keyword>
<dbReference type="InterPro" id="IPR011009">
    <property type="entry name" value="Kinase-like_dom_sf"/>
</dbReference>
<dbReference type="InterPro" id="IPR025875">
    <property type="entry name" value="Leu-rich_rpt_4"/>
</dbReference>
<comment type="function">
    <text evidence="26">Receptor kinase that detects X.oryzae pv. oryzae protein Ax21 to promote innate immunity. Following X.oryzae pv. oryzae protein Ax21 detection, undergoes cleavage, releasing the processed protein kinase Xa21 chain.</text>
</comment>
<dbReference type="Proteomes" id="UP000006591">
    <property type="component" value="Chromosome 6"/>
</dbReference>
<evidence type="ECO:0000256" key="19">
    <source>
        <dbReference type="ARBA" id="ARBA00022840"/>
    </source>
</evidence>
<dbReference type="PANTHER" id="PTHR27008:SF373">
    <property type="entry name" value="OS06G0586400 PROTEIN"/>
    <property type="match status" value="1"/>
</dbReference>
<dbReference type="Pfam" id="PF08263">
    <property type="entry name" value="LRRNT_2"/>
    <property type="match status" value="1"/>
</dbReference>
<organism evidence="33">
    <name type="scientific">Oryza nivara</name>
    <name type="common">Indian wild rice</name>
    <name type="synonym">Oryza sativa f. spontanea</name>
    <dbReference type="NCBI Taxonomy" id="4536"/>
    <lineage>
        <taxon>Eukaryota</taxon>
        <taxon>Viridiplantae</taxon>
        <taxon>Streptophyta</taxon>
        <taxon>Embryophyta</taxon>
        <taxon>Tracheophyta</taxon>
        <taxon>Spermatophyta</taxon>
        <taxon>Magnoliopsida</taxon>
        <taxon>Liliopsida</taxon>
        <taxon>Poales</taxon>
        <taxon>Poaceae</taxon>
        <taxon>BOP clade</taxon>
        <taxon>Oryzoideae</taxon>
        <taxon>Oryzeae</taxon>
        <taxon>Oryzinae</taxon>
        <taxon>Oryza</taxon>
    </lineage>
</organism>
<keyword evidence="10" id="KW-0597">Phosphoprotein</keyword>
<evidence type="ECO:0000256" key="11">
    <source>
        <dbReference type="ARBA" id="ARBA00022614"/>
    </source>
</evidence>
<dbReference type="FunFam" id="3.80.10.10:FF:001158">
    <property type="entry name" value="Leucine-rich repeat protein kinase family protein"/>
    <property type="match status" value="1"/>
</dbReference>
<evidence type="ECO:0000256" key="26">
    <source>
        <dbReference type="ARBA" id="ARBA00054320"/>
    </source>
</evidence>
<dbReference type="InterPro" id="IPR008271">
    <property type="entry name" value="Ser/Thr_kinase_AS"/>
</dbReference>
<comment type="cofactor">
    <cofactor evidence="2">
        <name>Mg(2+)</name>
        <dbReference type="ChEBI" id="CHEBI:18420"/>
    </cofactor>
</comment>
<dbReference type="Gene3D" id="3.80.10.10">
    <property type="entry name" value="Ribonuclease Inhibitor"/>
    <property type="match status" value="7"/>
</dbReference>
<reference evidence="33" key="2">
    <citation type="submission" date="2018-04" db="EMBL/GenBank/DDBJ databases">
        <title>OnivRS2 (Oryza nivara Reference Sequence Version 2).</title>
        <authorList>
            <person name="Zhang J."/>
            <person name="Kudrna D."/>
            <person name="Lee S."/>
            <person name="Talag J."/>
            <person name="Rajasekar S."/>
            <person name="Welchert J."/>
            <person name="Hsing Y.-I."/>
            <person name="Wing R.A."/>
        </authorList>
    </citation>
    <scope>NUCLEOTIDE SEQUENCE [LARGE SCALE GENOMIC DNA]</scope>
    <source>
        <strain evidence="33">SL10</strain>
    </source>
</reference>
<evidence type="ECO:0000256" key="31">
    <source>
        <dbReference type="SAM" id="SignalP"/>
    </source>
</evidence>
<evidence type="ECO:0000256" key="1">
    <source>
        <dbReference type="ARBA" id="ARBA00001936"/>
    </source>
</evidence>
<dbReference type="FunFam" id="3.80.10.10:FF:000288">
    <property type="entry name" value="LRR receptor-like serine/threonine-protein kinase EFR"/>
    <property type="match status" value="1"/>
</dbReference>
<dbReference type="FunFam" id="1.10.510.10:FF:000358">
    <property type="entry name" value="Putative leucine-rich repeat receptor-like serine/threonine-protein kinase"/>
    <property type="match status" value="1"/>
</dbReference>
<comment type="catalytic activity">
    <reaction evidence="24">
        <text>L-threonyl-[protein] + ATP = O-phospho-L-threonyl-[protein] + ADP + H(+)</text>
        <dbReference type="Rhea" id="RHEA:46608"/>
        <dbReference type="Rhea" id="RHEA-COMP:11060"/>
        <dbReference type="Rhea" id="RHEA-COMP:11605"/>
        <dbReference type="ChEBI" id="CHEBI:15378"/>
        <dbReference type="ChEBI" id="CHEBI:30013"/>
        <dbReference type="ChEBI" id="CHEBI:30616"/>
        <dbReference type="ChEBI" id="CHEBI:61977"/>
        <dbReference type="ChEBI" id="CHEBI:456216"/>
        <dbReference type="EC" id="2.7.11.1"/>
    </reaction>
</comment>
<dbReference type="InterPro" id="IPR013210">
    <property type="entry name" value="LRR_N_plant-typ"/>
</dbReference>
<evidence type="ECO:0000256" key="21">
    <source>
        <dbReference type="ARBA" id="ARBA00023136"/>
    </source>
</evidence>
<sequence>MASSSAMSTRVLYLFTFFCSIVLAICNESYATEYDRQALLCFKSQLSGPSRALTSWSKTSLNFCNWDGVTCGEGRPHRVTAIDLASEGITGTISPCIANLTSLTTLQLSDNSFHGSIPSKLGHLSELRNLNLSMNSLEGSIPSAFGNLPKLQTLVLASNRLTGGIPPFLGSSFSLRYVDLGNNFLTGSIPESLANSSSLQVLMLMSNSLSGELPKSLFNSSSLIEIFLQQNSFVGSIPDVTAKSSPIKYLSLRNNNISGTIPSSLGNFSSLLTLNLAENNLEGDIPESLGHIQTLERLILYVNNLSGLVPLSIFNLSSLTFLSMGNNSLMGRLPNDIGYTLPKIQGLILSTNMFVGQIPASLLNAYHLEMLYLGNNSFTGIVPFFGSLPNLEQLDVSYNKLEPDDWGFMTSLSNCSKLTQLMLDGNSFQGNLPSSIGNLSNNLEGLWLRNNKFHGPIPPEIGSLKSLRRLFMDYNLFTGNIPQTIGNLNNLIVLSFAQNKLSGHIPDVFGNLVQLTDIKLDGNNFSGGIPSSIGQCTQLQILNLAHNSLDGNIPSTIFKITSISQEMDLSHNYLSGGIPDEVGNLINLNKLRISNNMLSGKIPFSLGQCVALEYLEIQSNFFIGGIPQSFVNLVSMKEMDISWNNLSGKIPEFLKSLSSLHDLNLSFNNFDGVIPTGGIFDIYAAVSLEGNDHLCTTVPKAGIPSCSVLADRKRKLKVLVLVLEILIPAIVVVIIILSYAVRIYRRNEMQASKHCQNISEQVKNITYQDIVKATDRFSSANLIGTGLFGAVYKGNLDPQQGEVAIKVFNLGVCGAQRSFSVECEALRNIRHRNLVKIITLCSSVDCNGADFKALVFPYMANGNLDTWLHPRAHEHSERKTLTFNQRINIALDVAFCLDYLHNQCASPLVHCDLKPSNILLDLDMIAYVSDFGLARCLNNASNAYEGSSKTLACLRGSIGYIPPEYGMSEVISTKGDVYSFGVLLLEMITGSSPTDENFNNGTSLREYVARDFPMNTNEIVDPTMLQGEIKVTTVMQNCIIPLVRIGLCCSMASPKDRWEMGQVSAEILRIKHEFSSIHGV</sequence>
<dbReference type="STRING" id="4536.A0A0E0HSY4"/>
<keyword evidence="9" id="KW-0723">Serine/threonine-protein kinase</keyword>
<keyword evidence="13 30" id="KW-0812">Transmembrane</keyword>
<feature type="domain" description="Protein kinase" evidence="32">
    <location>
        <begin position="777"/>
        <end position="1075"/>
    </location>
</feature>
<evidence type="ECO:0000256" key="9">
    <source>
        <dbReference type="ARBA" id="ARBA00022527"/>
    </source>
</evidence>
<protein>
    <recommendedName>
        <fullName evidence="28">Receptor kinase-like protein Xa21</fullName>
        <ecNumber evidence="7">2.7.11.1</ecNumber>
    </recommendedName>
</protein>
<evidence type="ECO:0000256" key="13">
    <source>
        <dbReference type="ARBA" id="ARBA00022692"/>
    </source>
</evidence>
<dbReference type="PROSITE" id="PS00107">
    <property type="entry name" value="PROTEIN_KINASE_ATP"/>
    <property type="match status" value="1"/>
</dbReference>
<proteinExistence type="inferred from homology"/>
<evidence type="ECO:0000259" key="32">
    <source>
        <dbReference type="PROSITE" id="PS50011"/>
    </source>
</evidence>
<keyword evidence="34" id="KW-1185">Reference proteome</keyword>
<dbReference type="InterPro" id="IPR000719">
    <property type="entry name" value="Prot_kinase_dom"/>
</dbReference>
<dbReference type="PROSITE" id="PS00108">
    <property type="entry name" value="PROTEIN_KINASE_ST"/>
    <property type="match status" value="1"/>
</dbReference>
<dbReference type="PROSITE" id="PS50011">
    <property type="entry name" value="PROTEIN_KINASE_DOM"/>
    <property type="match status" value="1"/>
</dbReference>
<dbReference type="InterPro" id="IPR051809">
    <property type="entry name" value="Plant_receptor-like_S/T_kinase"/>
</dbReference>
<evidence type="ECO:0000256" key="24">
    <source>
        <dbReference type="ARBA" id="ARBA00047899"/>
    </source>
</evidence>
<dbReference type="InterPro" id="IPR032675">
    <property type="entry name" value="LRR_dom_sf"/>
</dbReference>
<keyword evidence="11" id="KW-0433">Leucine-rich repeat</keyword>
<evidence type="ECO:0000256" key="22">
    <source>
        <dbReference type="ARBA" id="ARBA00023170"/>
    </source>
</evidence>
<dbReference type="SUPFAM" id="SSF52058">
    <property type="entry name" value="L domain-like"/>
    <property type="match status" value="2"/>
</dbReference>
<evidence type="ECO:0000256" key="10">
    <source>
        <dbReference type="ARBA" id="ARBA00022553"/>
    </source>
</evidence>
<feature type="binding site" evidence="29">
    <location>
        <position position="806"/>
    </location>
    <ligand>
        <name>ATP</name>
        <dbReference type="ChEBI" id="CHEBI:30616"/>
    </ligand>
</feature>
<keyword evidence="23" id="KW-0325">Glycoprotein</keyword>
<comment type="cofactor">
    <cofactor evidence="1">
        <name>Mn(2+)</name>
        <dbReference type="ChEBI" id="CHEBI:29035"/>
    </cofactor>
</comment>
<evidence type="ECO:0000313" key="34">
    <source>
        <dbReference type="Proteomes" id="UP000006591"/>
    </source>
</evidence>
<keyword evidence="20 30" id="KW-1133">Transmembrane helix</keyword>
<dbReference type="InterPro" id="IPR001245">
    <property type="entry name" value="Ser-Thr/Tyr_kinase_cat_dom"/>
</dbReference>
<evidence type="ECO:0000256" key="15">
    <source>
        <dbReference type="ARBA" id="ARBA00022737"/>
    </source>
</evidence>
<comment type="function">
    <text evidence="27">The processed protein kinase Xa21 chain released by protein cleavage after X.oryzae pv. oryzae protein Ax21 detection translocates into the nucleus where it can bind and regulate WRKY62, a transcription factor. Confers resistance to the bacterial pathogen X.oryzae pv. oryzae (Xoo).</text>
</comment>
<evidence type="ECO:0000256" key="18">
    <source>
        <dbReference type="ARBA" id="ARBA00022824"/>
    </source>
</evidence>
<dbReference type="Gramene" id="ONIVA06G23310.1">
    <property type="protein sequence ID" value="ONIVA06G23310.1"/>
    <property type="gene ID" value="ONIVA06G23310"/>
</dbReference>
<evidence type="ECO:0000256" key="20">
    <source>
        <dbReference type="ARBA" id="ARBA00022989"/>
    </source>
</evidence>
<dbReference type="InterPro" id="IPR001611">
    <property type="entry name" value="Leu-rich_rpt"/>
</dbReference>
<dbReference type="EC" id="2.7.11.1" evidence="7"/>
<comment type="catalytic activity">
    <reaction evidence="25">
        <text>L-seryl-[protein] + ATP = O-phospho-L-seryl-[protein] + ADP + H(+)</text>
        <dbReference type="Rhea" id="RHEA:17989"/>
        <dbReference type="Rhea" id="RHEA-COMP:9863"/>
        <dbReference type="Rhea" id="RHEA-COMP:11604"/>
        <dbReference type="ChEBI" id="CHEBI:15378"/>
        <dbReference type="ChEBI" id="CHEBI:29999"/>
        <dbReference type="ChEBI" id="CHEBI:30616"/>
        <dbReference type="ChEBI" id="CHEBI:83421"/>
        <dbReference type="ChEBI" id="CHEBI:456216"/>
        <dbReference type="EC" id="2.7.11.1"/>
    </reaction>
</comment>
<dbReference type="Pfam" id="PF07714">
    <property type="entry name" value="PK_Tyr_Ser-Thr"/>
    <property type="match status" value="1"/>
</dbReference>
<feature type="signal peptide" evidence="31">
    <location>
        <begin position="1"/>
        <end position="24"/>
    </location>
</feature>
<evidence type="ECO:0000256" key="4">
    <source>
        <dbReference type="ARBA" id="ARBA00004389"/>
    </source>
</evidence>
<dbReference type="SMART" id="SM00220">
    <property type="entry name" value="S_TKc"/>
    <property type="match status" value="1"/>
</dbReference>
<evidence type="ECO:0000256" key="5">
    <source>
        <dbReference type="ARBA" id="ARBA00004479"/>
    </source>
</evidence>
<keyword evidence="22" id="KW-0675">Receptor</keyword>
<evidence type="ECO:0000256" key="16">
    <source>
        <dbReference type="ARBA" id="ARBA00022741"/>
    </source>
</evidence>
<keyword evidence="8" id="KW-1003">Cell membrane</keyword>
<feature type="chain" id="PRO_5002362052" description="Receptor kinase-like protein Xa21" evidence="31">
    <location>
        <begin position="25"/>
        <end position="1080"/>
    </location>
</feature>
<evidence type="ECO:0000256" key="28">
    <source>
        <dbReference type="ARBA" id="ARBA00072040"/>
    </source>
</evidence>
<evidence type="ECO:0000256" key="3">
    <source>
        <dbReference type="ARBA" id="ARBA00004162"/>
    </source>
</evidence>
<keyword evidence="16 29" id="KW-0547">Nucleotide-binding</keyword>
<evidence type="ECO:0000256" key="17">
    <source>
        <dbReference type="ARBA" id="ARBA00022777"/>
    </source>
</evidence>
<evidence type="ECO:0000256" key="6">
    <source>
        <dbReference type="ARBA" id="ARBA00008684"/>
    </source>
</evidence>
<evidence type="ECO:0000256" key="8">
    <source>
        <dbReference type="ARBA" id="ARBA00022475"/>
    </source>
</evidence>
<keyword evidence="15" id="KW-0677">Repeat</keyword>
<comment type="similarity">
    <text evidence="6">Belongs to the protein kinase superfamily. Ser/Thr protein kinase family.</text>
</comment>
<keyword evidence="21 30" id="KW-0472">Membrane</keyword>
<keyword evidence="18" id="KW-0256">Endoplasmic reticulum</keyword>
<evidence type="ECO:0000256" key="27">
    <source>
        <dbReference type="ARBA" id="ARBA00056628"/>
    </source>
</evidence>
<dbReference type="SMART" id="SM00369">
    <property type="entry name" value="LRR_TYP"/>
    <property type="match status" value="11"/>
</dbReference>
<keyword evidence="19 29" id="KW-0067">ATP-binding</keyword>
<keyword evidence="17" id="KW-0418">Kinase</keyword>
<accession>A0A0E0HSY4</accession>
<dbReference type="InterPro" id="IPR017441">
    <property type="entry name" value="Protein_kinase_ATP_BS"/>
</dbReference>
<name>A0A0E0HSY4_ORYNI</name>
<evidence type="ECO:0000313" key="33">
    <source>
        <dbReference type="EnsemblPlants" id="ONIVA06G23310.1"/>
    </source>
</evidence>
<evidence type="ECO:0000256" key="12">
    <source>
        <dbReference type="ARBA" id="ARBA00022679"/>
    </source>
</evidence>
<dbReference type="Gene3D" id="1.10.510.10">
    <property type="entry name" value="Transferase(Phosphotransferase) domain 1"/>
    <property type="match status" value="1"/>
</dbReference>
<dbReference type="HOGENOM" id="CLU_000288_22_0_1"/>
<dbReference type="PANTHER" id="PTHR27008">
    <property type="entry name" value="OS04G0122200 PROTEIN"/>
    <property type="match status" value="1"/>
</dbReference>
<evidence type="ECO:0000256" key="25">
    <source>
        <dbReference type="ARBA" id="ARBA00048679"/>
    </source>
</evidence>
<evidence type="ECO:0000256" key="29">
    <source>
        <dbReference type="PROSITE-ProRule" id="PRU10141"/>
    </source>
</evidence>
<dbReference type="Pfam" id="PF12799">
    <property type="entry name" value="LRR_4"/>
    <property type="match status" value="1"/>
</dbReference>
<dbReference type="InterPro" id="IPR003591">
    <property type="entry name" value="Leu-rich_rpt_typical-subtyp"/>
</dbReference>
<dbReference type="GO" id="GO:0005524">
    <property type="term" value="F:ATP binding"/>
    <property type="evidence" value="ECO:0007669"/>
    <property type="project" value="UniProtKB-UniRule"/>
</dbReference>
<evidence type="ECO:0000256" key="23">
    <source>
        <dbReference type="ARBA" id="ARBA00023180"/>
    </source>
</evidence>
<dbReference type="GO" id="GO:0005886">
    <property type="term" value="C:plasma membrane"/>
    <property type="evidence" value="ECO:0007669"/>
    <property type="project" value="UniProtKB-SubCell"/>
</dbReference>
<dbReference type="Gene3D" id="3.30.200.20">
    <property type="entry name" value="Phosphorylase Kinase, domain 1"/>
    <property type="match status" value="1"/>
</dbReference>
<reference evidence="33" key="1">
    <citation type="submission" date="2015-04" db="UniProtKB">
        <authorList>
            <consortium name="EnsemblPlants"/>
        </authorList>
    </citation>
    <scope>IDENTIFICATION</scope>
    <source>
        <strain evidence="33">SL10</strain>
    </source>
</reference>
<dbReference type="Pfam" id="PF13855">
    <property type="entry name" value="LRR_8"/>
    <property type="match status" value="1"/>
</dbReference>
<dbReference type="Pfam" id="PF00560">
    <property type="entry name" value="LRR_1"/>
    <property type="match status" value="11"/>
</dbReference>
<dbReference type="OMA" id="FNQRINI"/>
<evidence type="ECO:0000256" key="14">
    <source>
        <dbReference type="ARBA" id="ARBA00022729"/>
    </source>
</evidence>
<dbReference type="GO" id="GO:0005789">
    <property type="term" value="C:endoplasmic reticulum membrane"/>
    <property type="evidence" value="ECO:0007669"/>
    <property type="project" value="UniProtKB-SubCell"/>
</dbReference>
<feature type="transmembrane region" description="Helical" evidence="30">
    <location>
        <begin position="718"/>
        <end position="741"/>
    </location>
</feature>
<evidence type="ECO:0000256" key="30">
    <source>
        <dbReference type="SAM" id="Phobius"/>
    </source>
</evidence>
<evidence type="ECO:0000256" key="7">
    <source>
        <dbReference type="ARBA" id="ARBA00012513"/>
    </source>
</evidence>
<dbReference type="SUPFAM" id="SSF56112">
    <property type="entry name" value="Protein kinase-like (PK-like)"/>
    <property type="match status" value="1"/>
</dbReference>
<dbReference type="eggNOG" id="ENOG502QPYS">
    <property type="taxonomic scope" value="Eukaryota"/>
</dbReference>
<dbReference type="GO" id="GO:0004674">
    <property type="term" value="F:protein serine/threonine kinase activity"/>
    <property type="evidence" value="ECO:0007669"/>
    <property type="project" value="UniProtKB-KW"/>
</dbReference>
<dbReference type="AlphaFoldDB" id="A0A0E0HSY4"/>
<keyword evidence="12" id="KW-0808">Transferase</keyword>
<dbReference type="FunFam" id="3.30.200.20:FF:000432">
    <property type="entry name" value="LRR receptor-like serine/threonine-protein kinase EFR"/>
    <property type="match status" value="1"/>
</dbReference>
<evidence type="ECO:0000256" key="2">
    <source>
        <dbReference type="ARBA" id="ARBA00001946"/>
    </source>
</evidence>